<dbReference type="EMBL" id="UINC01047219">
    <property type="protein sequence ID" value="SVB56210.1"/>
    <property type="molecule type" value="Genomic_DNA"/>
</dbReference>
<name>A0A382EZS4_9ZZZZ</name>
<evidence type="ECO:0000313" key="1">
    <source>
        <dbReference type="EMBL" id="SVB56210.1"/>
    </source>
</evidence>
<protein>
    <submittedName>
        <fullName evidence="1">Uncharacterized protein</fullName>
    </submittedName>
</protein>
<reference evidence="1" key="1">
    <citation type="submission" date="2018-05" db="EMBL/GenBank/DDBJ databases">
        <authorList>
            <person name="Lanie J.A."/>
            <person name="Ng W.-L."/>
            <person name="Kazmierczak K.M."/>
            <person name="Andrzejewski T.M."/>
            <person name="Davidsen T.M."/>
            <person name="Wayne K.J."/>
            <person name="Tettelin H."/>
            <person name="Glass J.I."/>
            <person name="Rusch D."/>
            <person name="Podicherti R."/>
            <person name="Tsui H.-C.T."/>
            <person name="Winkler M.E."/>
        </authorList>
    </citation>
    <scope>NUCLEOTIDE SEQUENCE</scope>
</reference>
<proteinExistence type="predicted"/>
<accession>A0A382EZS4</accession>
<gene>
    <name evidence="1" type="ORF">METZ01_LOCUS209064</name>
</gene>
<dbReference type="AlphaFoldDB" id="A0A382EZS4"/>
<organism evidence="1">
    <name type="scientific">marine metagenome</name>
    <dbReference type="NCBI Taxonomy" id="408172"/>
    <lineage>
        <taxon>unclassified sequences</taxon>
        <taxon>metagenomes</taxon>
        <taxon>ecological metagenomes</taxon>
    </lineage>
</organism>
<sequence length="44" mass="4778">MKYSRISEGLLNFGVLCPTSVNKIQNSIQSGSPCAGKVEIYSRT</sequence>